<keyword evidence="3" id="KW-1185">Reference proteome</keyword>
<dbReference type="EMBL" id="HF920635">
    <property type="protein sequence ID" value="CCV02093.1"/>
    <property type="molecule type" value="Genomic_DNA"/>
</dbReference>
<evidence type="ECO:0000313" key="3">
    <source>
        <dbReference type="Proteomes" id="UP000097612"/>
    </source>
</evidence>
<organism evidence="2 3">
    <name type="scientific">Invertebrate iridovirus 25</name>
    <dbReference type="NCBI Taxonomy" id="1301280"/>
    <lineage>
        <taxon>Viruses</taxon>
        <taxon>Varidnaviria</taxon>
        <taxon>Bamfordvirae</taxon>
        <taxon>Nucleocytoviricota</taxon>
        <taxon>Megaviricetes</taxon>
        <taxon>Pimascovirales</taxon>
        <taxon>Pimascovirales incertae sedis</taxon>
        <taxon>Iridoviridae</taxon>
        <taxon>Betairidovirinae</taxon>
        <taxon>Chloriridovirus</taxon>
        <taxon>Chloriridovirus simulium2</taxon>
    </lineage>
</organism>
<dbReference type="KEGG" id="vg:18501447"/>
<dbReference type="Proteomes" id="UP000097612">
    <property type="component" value="Segment"/>
</dbReference>
<feature type="transmembrane region" description="Helical" evidence="1">
    <location>
        <begin position="79"/>
        <end position="97"/>
    </location>
</feature>
<keyword evidence="1" id="KW-0472">Membrane</keyword>
<reference evidence="2 3" key="1">
    <citation type="journal article" date="2013" name="Arch. Virol.">
        <title>Complete genome sequence of invertebrate iridovirus IIV-25 isolated from a blackfly larva.</title>
        <authorList>
            <person name="Piegu B."/>
            <person name="Guizard S."/>
            <person name="Spears T."/>
            <person name="Cruaud C."/>
            <person name="Couloux A."/>
            <person name="Bideshi D.K."/>
            <person name="Federici B.A."/>
            <person name="Bigot Y."/>
        </authorList>
    </citation>
    <scope>NUCLEOTIDE SEQUENCE [LARGE SCALE GENOMIC DNA]</scope>
</reference>
<dbReference type="GeneID" id="18501447"/>
<feature type="transmembrane region" description="Helical" evidence="1">
    <location>
        <begin position="52"/>
        <end position="73"/>
    </location>
</feature>
<gene>
    <name evidence="2" type="primary">075R</name>
    <name evidence="2" type="ORF">IIV25_075R</name>
</gene>
<accession>W8W1J4</accession>
<sequence length="112" mass="12382">MEVKLAPKLSLPGVTLDPGVSTTVDLDNLPGLCKYSNIFGKPNEGIRSKLRIFNISIIDTVLAIVLGLILSKIFKLTKFNGILLSFLLGVVFHRIFCVETTVSKLLKDKFDF</sequence>
<name>W8W1J4_9VIRU</name>
<proteinExistence type="predicted"/>
<evidence type="ECO:0000256" key="1">
    <source>
        <dbReference type="SAM" id="Phobius"/>
    </source>
</evidence>
<keyword evidence="1" id="KW-0812">Transmembrane</keyword>
<dbReference type="OrthoDB" id="29267at10239"/>
<evidence type="ECO:0000313" key="2">
    <source>
        <dbReference type="EMBL" id="CCV02093.1"/>
    </source>
</evidence>
<protein>
    <submittedName>
        <fullName evidence="2">Uncharacterized protein</fullName>
    </submittedName>
</protein>
<dbReference type="RefSeq" id="YP_009010608.1">
    <property type="nucleotide sequence ID" value="NC_023613.1"/>
</dbReference>
<keyword evidence="1" id="KW-1133">Transmembrane helix</keyword>